<dbReference type="Gene3D" id="2.130.10.10">
    <property type="entry name" value="YVTN repeat-like/Quinoprotein amine dehydrogenase"/>
    <property type="match status" value="1"/>
</dbReference>
<comment type="similarity">
    <text evidence="4">Belongs to the WD repeat PROPPIN family.</text>
</comment>
<keyword evidence="2" id="KW-0853">WD repeat</keyword>
<dbReference type="OrthoDB" id="1667587at2759"/>
<dbReference type="PANTHER" id="PTHR11227">
    <property type="entry name" value="WD-REPEAT PROTEIN INTERACTING WITH PHOSPHOINOSIDES WIPI -RELATED"/>
    <property type="match status" value="1"/>
</dbReference>
<dbReference type="Pfam" id="PF21032">
    <property type="entry name" value="PROPPIN"/>
    <property type="match status" value="1"/>
</dbReference>
<reference evidence="5" key="1">
    <citation type="submission" date="2020-06" db="EMBL/GenBank/DDBJ databases">
        <title>WGS assembly of Ceratodon purpureus strain R40.</title>
        <authorList>
            <person name="Carey S.B."/>
            <person name="Jenkins J."/>
            <person name="Shu S."/>
            <person name="Lovell J.T."/>
            <person name="Sreedasyam A."/>
            <person name="Maumus F."/>
            <person name="Tiley G.P."/>
            <person name="Fernandez-Pozo N."/>
            <person name="Barry K."/>
            <person name="Chen C."/>
            <person name="Wang M."/>
            <person name="Lipzen A."/>
            <person name="Daum C."/>
            <person name="Saski C.A."/>
            <person name="Payton A.C."/>
            <person name="Mcbreen J.C."/>
            <person name="Conrad R.E."/>
            <person name="Kollar L.M."/>
            <person name="Olsson S."/>
            <person name="Huttunen S."/>
            <person name="Landis J.B."/>
            <person name="Wickett N.J."/>
            <person name="Johnson M.G."/>
            <person name="Rensing S.A."/>
            <person name="Grimwood J."/>
            <person name="Schmutz J."/>
            <person name="Mcdaniel S.F."/>
        </authorList>
    </citation>
    <scope>NUCLEOTIDE SEQUENCE</scope>
    <source>
        <strain evidence="5">R40</strain>
    </source>
</reference>
<evidence type="ECO:0000256" key="4">
    <source>
        <dbReference type="ARBA" id="ARBA00025740"/>
    </source>
</evidence>
<protein>
    <recommendedName>
        <fullName evidence="7">Autophagy-related protein 18b</fullName>
    </recommendedName>
</protein>
<dbReference type="EMBL" id="CM026423">
    <property type="protein sequence ID" value="KAG0584214.1"/>
    <property type="molecule type" value="Genomic_DNA"/>
</dbReference>
<dbReference type="AlphaFoldDB" id="A0A8T0IKA2"/>
<dbReference type="SUPFAM" id="SSF50978">
    <property type="entry name" value="WD40 repeat-like"/>
    <property type="match status" value="1"/>
</dbReference>
<dbReference type="InterPro" id="IPR048720">
    <property type="entry name" value="PROPPIN"/>
</dbReference>
<evidence type="ECO:0000313" key="5">
    <source>
        <dbReference type="EMBL" id="KAG0584214.1"/>
    </source>
</evidence>
<comment type="subcellular location">
    <subcellularLocation>
        <location evidence="1">Preautophagosomal structure membrane</location>
        <topology evidence="1">Peripheral membrane protein</topology>
    </subcellularLocation>
</comment>
<comment type="caution">
    <text evidence="5">The sequence shown here is derived from an EMBL/GenBank/DDBJ whole genome shotgun (WGS) entry which is preliminary data.</text>
</comment>
<gene>
    <name evidence="5" type="ORF">KC19_3G193900</name>
</gene>
<keyword evidence="3" id="KW-0677">Repeat</keyword>
<name>A0A8T0IKA2_CERPU</name>
<dbReference type="Proteomes" id="UP000822688">
    <property type="component" value="Chromosome 3"/>
</dbReference>
<dbReference type="InterPro" id="IPR036322">
    <property type="entry name" value="WD40_repeat_dom_sf"/>
</dbReference>
<dbReference type="InterPro" id="IPR001680">
    <property type="entry name" value="WD40_rpt"/>
</dbReference>
<sequence>MSLTVQPGFRRLLSLAFNQDNSCVAIGTKDGFKIFNCDNCRCYYQRSEGAINVVEMLFSTSLVAVVGAGQQPALSPRRLSVFNMTTDALQAELNFVSSILCVRMNRKRLVVVLERKTYIHELGQLAILHAIDTVSNTRGLCALSPNHENCYLALPASTTNGSVYVYDALDLHVLCQIQAHRSPLAAMSFSSDGLLLATASDQGTVIRVHSIPQASKEYTFRRGSYPATIYSLSFGPPSQVPQLLAASCASGTIHVFKLGNFARSRNEDLTSSVGQTSNGMAAGLLASVIPNSMSDMVESERCFLTIKNGSPPNIRSHCAIAAHLEDADEDGEEGPTSVSSSNRARIFVVTAGGFFHEWSITVGQGRESTCTLQREVALLSSSSSDEISAHFV</sequence>
<evidence type="ECO:0008006" key="7">
    <source>
        <dbReference type="Google" id="ProtNLM"/>
    </source>
</evidence>
<keyword evidence="6" id="KW-1185">Reference proteome</keyword>
<evidence type="ECO:0000313" key="6">
    <source>
        <dbReference type="Proteomes" id="UP000822688"/>
    </source>
</evidence>
<dbReference type="InterPro" id="IPR015943">
    <property type="entry name" value="WD40/YVTN_repeat-like_dom_sf"/>
</dbReference>
<evidence type="ECO:0000256" key="3">
    <source>
        <dbReference type="ARBA" id="ARBA00022737"/>
    </source>
</evidence>
<accession>A0A8T0IKA2</accession>
<dbReference type="SMART" id="SM00320">
    <property type="entry name" value="WD40"/>
    <property type="match status" value="3"/>
</dbReference>
<evidence type="ECO:0000256" key="2">
    <source>
        <dbReference type="ARBA" id="ARBA00022574"/>
    </source>
</evidence>
<proteinExistence type="inferred from homology"/>
<dbReference type="GO" id="GO:0034045">
    <property type="term" value="C:phagophore assembly site membrane"/>
    <property type="evidence" value="ECO:0007669"/>
    <property type="project" value="UniProtKB-SubCell"/>
</dbReference>
<evidence type="ECO:0000256" key="1">
    <source>
        <dbReference type="ARBA" id="ARBA00004623"/>
    </source>
</evidence>
<organism evidence="5 6">
    <name type="scientific">Ceratodon purpureus</name>
    <name type="common">Fire moss</name>
    <name type="synonym">Dicranum purpureum</name>
    <dbReference type="NCBI Taxonomy" id="3225"/>
    <lineage>
        <taxon>Eukaryota</taxon>
        <taxon>Viridiplantae</taxon>
        <taxon>Streptophyta</taxon>
        <taxon>Embryophyta</taxon>
        <taxon>Bryophyta</taxon>
        <taxon>Bryophytina</taxon>
        <taxon>Bryopsida</taxon>
        <taxon>Dicranidae</taxon>
        <taxon>Pseudoditrichales</taxon>
        <taxon>Ditrichaceae</taxon>
        <taxon>Ceratodon</taxon>
    </lineage>
</organism>